<evidence type="ECO:0000256" key="1">
    <source>
        <dbReference type="ARBA" id="ARBA00001936"/>
    </source>
</evidence>
<dbReference type="GO" id="GO:0005737">
    <property type="term" value="C:cytoplasm"/>
    <property type="evidence" value="ECO:0007669"/>
    <property type="project" value="TreeGrafter"/>
</dbReference>
<evidence type="ECO:0000256" key="10">
    <source>
        <dbReference type="ARBA" id="ARBA00022840"/>
    </source>
</evidence>
<reference evidence="17" key="1">
    <citation type="journal article" date="2021" name="PeerJ">
        <title>Extensive microbial diversity within the chicken gut microbiome revealed by metagenomics and culture.</title>
        <authorList>
            <person name="Gilroy R."/>
            <person name="Ravi A."/>
            <person name="Getino M."/>
            <person name="Pursley I."/>
            <person name="Horton D.L."/>
            <person name="Alikhan N.F."/>
            <person name="Baker D."/>
            <person name="Gharbi K."/>
            <person name="Hall N."/>
            <person name="Watson M."/>
            <person name="Adriaenssens E.M."/>
            <person name="Foster-Nyarko E."/>
            <person name="Jarju S."/>
            <person name="Secka A."/>
            <person name="Antonio M."/>
            <person name="Oren A."/>
            <person name="Chaudhuri R.R."/>
            <person name="La Ragione R."/>
            <person name="Hildebrand F."/>
            <person name="Pallen M.J."/>
        </authorList>
    </citation>
    <scope>NUCLEOTIDE SEQUENCE</scope>
    <source>
        <strain evidence="17">CHK192-9172</strain>
    </source>
</reference>
<dbReference type="GO" id="GO:0005524">
    <property type="term" value="F:ATP binding"/>
    <property type="evidence" value="ECO:0007669"/>
    <property type="project" value="UniProtKB-UniRule"/>
</dbReference>
<evidence type="ECO:0000313" key="17">
    <source>
        <dbReference type="EMBL" id="HIZ07459.1"/>
    </source>
</evidence>
<dbReference type="GO" id="GO:0004087">
    <property type="term" value="F:carbamoyl-phosphate synthase (ammonia) activity"/>
    <property type="evidence" value="ECO:0007669"/>
    <property type="project" value="UniProtKB-EC"/>
</dbReference>
<dbReference type="InterPro" id="IPR013815">
    <property type="entry name" value="ATP_grasp_subdomain_1"/>
</dbReference>
<dbReference type="Pfam" id="PF02786">
    <property type="entry name" value="CPSase_L_D2"/>
    <property type="match status" value="2"/>
</dbReference>
<organism evidence="17 18">
    <name type="scientific">Candidatus Eubacterium avistercoris</name>
    <dbReference type="NCBI Taxonomy" id="2838567"/>
    <lineage>
        <taxon>Bacteria</taxon>
        <taxon>Bacillati</taxon>
        <taxon>Bacillota</taxon>
        <taxon>Clostridia</taxon>
        <taxon>Eubacteriales</taxon>
        <taxon>Eubacteriaceae</taxon>
        <taxon>Eubacterium</taxon>
    </lineage>
</organism>
<dbReference type="GO" id="GO:0046872">
    <property type="term" value="F:metal ion binding"/>
    <property type="evidence" value="ECO:0007669"/>
    <property type="project" value="UniProtKB-KW"/>
</dbReference>
<evidence type="ECO:0000256" key="15">
    <source>
        <dbReference type="PROSITE-ProRule" id="PRU00409"/>
    </source>
</evidence>
<dbReference type="Pfam" id="PF25596">
    <property type="entry name" value="CPSase_L_D1"/>
    <property type="match status" value="2"/>
</dbReference>
<comment type="caution">
    <text evidence="17">The sequence shown here is derived from an EMBL/GenBank/DDBJ whole genome shotgun (WGS) entry which is preliminary data.</text>
</comment>
<evidence type="ECO:0000256" key="12">
    <source>
        <dbReference type="ARBA" id="ARBA00022975"/>
    </source>
</evidence>
<accession>A0A9D2D2S7</accession>
<keyword evidence="9 15" id="KW-0547">Nucleotide-binding</keyword>
<dbReference type="NCBIfam" id="TIGR01369">
    <property type="entry name" value="CPSaseII_lrg"/>
    <property type="match status" value="1"/>
</dbReference>
<dbReference type="Gene3D" id="1.10.1030.10">
    <property type="entry name" value="Carbamoyl-phosphate synthetase, large subunit oligomerisation domain"/>
    <property type="match status" value="1"/>
</dbReference>
<comment type="catalytic activity">
    <reaction evidence="14">
        <text>hydrogencarbonate + NH4(+) + 2 ATP = carbamoyl phosphate + 2 ADP + phosphate + 2 H(+)</text>
        <dbReference type="Rhea" id="RHEA:18029"/>
        <dbReference type="ChEBI" id="CHEBI:15378"/>
        <dbReference type="ChEBI" id="CHEBI:17544"/>
        <dbReference type="ChEBI" id="CHEBI:28938"/>
        <dbReference type="ChEBI" id="CHEBI:30616"/>
        <dbReference type="ChEBI" id="CHEBI:43474"/>
        <dbReference type="ChEBI" id="CHEBI:58228"/>
        <dbReference type="ChEBI" id="CHEBI:456216"/>
        <dbReference type="EC" id="6.3.4.16"/>
    </reaction>
</comment>
<dbReference type="PRINTS" id="PR00098">
    <property type="entry name" value="CPSASE"/>
</dbReference>
<keyword evidence="5 17" id="KW-0436">Ligase</keyword>
<dbReference type="InterPro" id="IPR058047">
    <property type="entry name" value="CPSase_preATP-grasp"/>
</dbReference>
<comment type="similarity">
    <text evidence="3">Belongs to the CarB family.</text>
</comment>
<dbReference type="InterPro" id="IPR011761">
    <property type="entry name" value="ATP-grasp"/>
</dbReference>
<keyword evidence="12" id="KW-0665">Pyrimidine biosynthesis</keyword>
<dbReference type="PANTHER" id="PTHR11405">
    <property type="entry name" value="CARBAMOYLTRANSFERASE FAMILY MEMBER"/>
    <property type="match status" value="1"/>
</dbReference>
<name>A0A9D2D2S7_9FIRM</name>
<dbReference type="InterPro" id="IPR016185">
    <property type="entry name" value="PreATP-grasp_dom_sf"/>
</dbReference>
<dbReference type="InterPro" id="IPR005483">
    <property type="entry name" value="CPSase_dom"/>
</dbReference>
<keyword evidence="10 15" id="KW-0067">ATP-binding</keyword>
<reference evidence="17" key="2">
    <citation type="submission" date="2021-04" db="EMBL/GenBank/DDBJ databases">
        <authorList>
            <person name="Gilroy R."/>
        </authorList>
    </citation>
    <scope>NUCLEOTIDE SEQUENCE</scope>
    <source>
        <strain evidence="17">CHK192-9172</strain>
    </source>
</reference>
<comment type="pathway">
    <text evidence="2">Amino-acid biosynthesis; L-arginine biosynthesis.</text>
</comment>
<gene>
    <name evidence="17" type="primary">carB</name>
    <name evidence="17" type="ORF">IAA08_05945</name>
</gene>
<dbReference type="GO" id="GO:0006526">
    <property type="term" value="P:L-arginine biosynthetic process"/>
    <property type="evidence" value="ECO:0007669"/>
    <property type="project" value="UniProtKB-KW"/>
</dbReference>
<evidence type="ECO:0000256" key="6">
    <source>
        <dbReference type="ARBA" id="ARBA00022605"/>
    </source>
</evidence>
<evidence type="ECO:0000256" key="7">
    <source>
        <dbReference type="ARBA" id="ARBA00022723"/>
    </source>
</evidence>
<evidence type="ECO:0000256" key="9">
    <source>
        <dbReference type="ARBA" id="ARBA00022741"/>
    </source>
</evidence>
<dbReference type="EMBL" id="DXCH01000165">
    <property type="protein sequence ID" value="HIZ07459.1"/>
    <property type="molecule type" value="Genomic_DNA"/>
</dbReference>
<dbReference type="SUPFAM" id="SSF56059">
    <property type="entry name" value="Glutathione synthetase ATP-binding domain-like"/>
    <property type="match status" value="2"/>
</dbReference>
<dbReference type="InterPro" id="IPR036897">
    <property type="entry name" value="CarbamoylP_synth_lsu_oligo_sf"/>
</dbReference>
<keyword evidence="13" id="KW-0464">Manganese</keyword>
<protein>
    <submittedName>
        <fullName evidence="17">Carbamoyl-phosphate synthase large subunit</fullName>
        <ecNumber evidence="17">6.3.5.5</ecNumber>
    </submittedName>
</protein>
<keyword evidence="8" id="KW-0677">Repeat</keyword>
<evidence type="ECO:0000256" key="8">
    <source>
        <dbReference type="ARBA" id="ARBA00022737"/>
    </source>
</evidence>
<comment type="cofactor">
    <cofactor evidence="1">
        <name>Mn(2+)</name>
        <dbReference type="ChEBI" id="CHEBI:29035"/>
    </cofactor>
</comment>
<feature type="domain" description="ATP-grasp" evidence="16">
    <location>
        <begin position="672"/>
        <end position="762"/>
    </location>
</feature>
<evidence type="ECO:0000256" key="13">
    <source>
        <dbReference type="ARBA" id="ARBA00023211"/>
    </source>
</evidence>
<feature type="non-terminal residue" evidence="17">
    <location>
        <position position="768"/>
    </location>
</feature>
<dbReference type="EC" id="6.3.5.5" evidence="17"/>
<evidence type="ECO:0000259" key="16">
    <source>
        <dbReference type="PROSITE" id="PS50975"/>
    </source>
</evidence>
<evidence type="ECO:0000256" key="5">
    <source>
        <dbReference type="ARBA" id="ARBA00022598"/>
    </source>
</evidence>
<dbReference type="SMART" id="SM01096">
    <property type="entry name" value="CPSase_L_D3"/>
    <property type="match status" value="1"/>
</dbReference>
<keyword evidence="7" id="KW-0479">Metal-binding</keyword>
<sequence>MPKNPDIKKVLVIGSGPIVIGQAAEFDYAGTQACRSLKEEGIEVCLVNSNPATIMTDKEIADQVYIEPLTVDVLKQIIIKEKPDSVLPTLGGQAGLNLGMELDESGFLAEQGVRLIGTTAETIRKAEDRQEFKDTMEKIGEPCAASLVVHNVEDGIKFTNTIGYPVVLRPAYTLGGSGGGIAHNETELVEILSNGLRLSRVGEVLVERCIAGWKEIEYEVMRDAAGNCITVCNMENIDPVGVHTGDSIVVAPSQTLGDKEYQMLRTSALNIISELNITGGCNVQYALNPDSFEYCVIEVNPRVSRSSALASKATGYPIAKVAAKIALGYTLDEIKNAITGKTYASFEPMLDYCVVKIPRLPFDKFITAKRTLTTQMKATGEVMSICTNFEGALMKAIRSLEQHVDSLVSDEYLQLSYDELIEKLKVVDDRRIWVIAEACRRGVAYETIHDITKIDIWFIDKIAILVEMESRLRSEALTTELLKEAKRIEFPDNVIARLTGKSEDYIKNMRYENGITAAFKMVDTCAAEFAATTPYYYSCFDGENEAEETHSRKKVLVLGSGPIRIGQGIEFDFCSVHCTWAFARQGYETVIINNNPETVSTDFDIADKLYFEPLTPEDVENVVNIEKPDGAVVQFGGQTAIKLTESLMKMGVPILGTKAEDVDAAEDRELFDEILEQTGIPRAAGDTVFTADEAKEAANRIGYPVLVRPSYVLGGQGMQIAFNDKEIEEFMAVINRYAQDHPILVDKYLMGKEIEVDAVCDGTDILIP</sequence>
<evidence type="ECO:0000256" key="11">
    <source>
        <dbReference type="ARBA" id="ARBA00022842"/>
    </source>
</evidence>
<dbReference type="AlphaFoldDB" id="A0A9D2D2S7"/>
<dbReference type="Gene3D" id="3.30.470.20">
    <property type="entry name" value="ATP-grasp fold, B domain"/>
    <property type="match status" value="2"/>
</dbReference>
<dbReference type="GO" id="GO:0006221">
    <property type="term" value="P:pyrimidine nucleotide biosynthetic process"/>
    <property type="evidence" value="ECO:0007669"/>
    <property type="project" value="UniProtKB-KW"/>
</dbReference>
<dbReference type="PROSITE" id="PS00867">
    <property type="entry name" value="CPSASE_2"/>
    <property type="match status" value="1"/>
</dbReference>
<dbReference type="NCBIfam" id="NF003671">
    <property type="entry name" value="PRK05294.1"/>
    <property type="match status" value="1"/>
</dbReference>
<dbReference type="NCBIfam" id="NF009455">
    <property type="entry name" value="PRK12815.1"/>
    <property type="match status" value="1"/>
</dbReference>
<dbReference type="SUPFAM" id="SSF48108">
    <property type="entry name" value="Carbamoyl phosphate synthetase, large subunit connection domain"/>
    <property type="match status" value="1"/>
</dbReference>
<proteinExistence type="inferred from homology"/>
<dbReference type="FunFam" id="1.10.1030.10:FF:000002">
    <property type="entry name" value="Carbamoyl-phosphate synthase large chain"/>
    <property type="match status" value="1"/>
</dbReference>
<dbReference type="FunFam" id="3.40.50.20:FF:000001">
    <property type="entry name" value="Carbamoyl-phosphate synthase large chain"/>
    <property type="match status" value="2"/>
</dbReference>
<evidence type="ECO:0000256" key="4">
    <source>
        <dbReference type="ARBA" id="ARBA00022571"/>
    </source>
</evidence>
<dbReference type="PANTHER" id="PTHR11405:SF53">
    <property type="entry name" value="CARBAMOYL-PHOSPHATE SYNTHASE [AMMONIA], MITOCHONDRIAL"/>
    <property type="match status" value="1"/>
</dbReference>
<keyword evidence="4" id="KW-0055">Arginine biosynthesis</keyword>
<dbReference type="Proteomes" id="UP000824024">
    <property type="component" value="Unassembled WGS sequence"/>
</dbReference>
<dbReference type="InterPro" id="IPR005479">
    <property type="entry name" value="CPAse_ATP-bd"/>
</dbReference>
<dbReference type="InterPro" id="IPR006275">
    <property type="entry name" value="CPSase_lsu"/>
</dbReference>
<dbReference type="GO" id="GO:0004088">
    <property type="term" value="F:carbamoyl-phosphate synthase (glutamine-hydrolyzing) activity"/>
    <property type="evidence" value="ECO:0007669"/>
    <property type="project" value="UniProtKB-EC"/>
</dbReference>
<keyword evidence="11" id="KW-0460">Magnesium</keyword>
<dbReference type="GO" id="GO:0006541">
    <property type="term" value="P:glutamine metabolic process"/>
    <property type="evidence" value="ECO:0007669"/>
    <property type="project" value="TreeGrafter"/>
</dbReference>
<evidence type="ECO:0000256" key="14">
    <source>
        <dbReference type="ARBA" id="ARBA00047359"/>
    </source>
</evidence>
<dbReference type="PROSITE" id="PS50975">
    <property type="entry name" value="ATP_GRASP"/>
    <property type="match status" value="2"/>
</dbReference>
<evidence type="ECO:0000256" key="2">
    <source>
        <dbReference type="ARBA" id="ARBA00004730"/>
    </source>
</evidence>
<evidence type="ECO:0000313" key="18">
    <source>
        <dbReference type="Proteomes" id="UP000824024"/>
    </source>
</evidence>
<dbReference type="SUPFAM" id="SSF52440">
    <property type="entry name" value="PreATP-grasp domain"/>
    <property type="match status" value="2"/>
</dbReference>
<dbReference type="Gene3D" id="3.40.50.20">
    <property type="match status" value="2"/>
</dbReference>
<dbReference type="Gene3D" id="3.30.1490.20">
    <property type="entry name" value="ATP-grasp fold, A domain"/>
    <property type="match status" value="1"/>
</dbReference>
<dbReference type="InterPro" id="IPR005480">
    <property type="entry name" value="CPSase_lsu_oligo"/>
</dbReference>
<keyword evidence="6" id="KW-0028">Amino-acid biosynthesis</keyword>
<dbReference type="Pfam" id="PF02787">
    <property type="entry name" value="CPSase_L_D3"/>
    <property type="match status" value="1"/>
</dbReference>
<feature type="domain" description="ATP-grasp" evidence="16">
    <location>
        <begin position="133"/>
        <end position="327"/>
    </location>
</feature>
<dbReference type="PROSITE" id="PS00866">
    <property type="entry name" value="CPSASE_1"/>
    <property type="match status" value="2"/>
</dbReference>
<dbReference type="FunFam" id="3.30.470.20:FF:000001">
    <property type="entry name" value="Carbamoyl-phosphate synthase large chain"/>
    <property type="match status" value="1"/>
</dbReference>
<evidence type="ECO:0000256" key="3">
    <source>
        <dbReference type="ARBA" id="ARBA00009799"/>
    </source>
</evidence>